<dbReference type="AlphaFoldDB" id="A0A0F9KGD8"/>
<proteinExistence type="predicted"/>
<evidence type="ECO:0000313" key="1">
    <source>
        <dbReference type="EMBL" id="KKM81013.1"/>
    </source>
</evidence>
<comment type="caution">
    <text evidence="1">The sequence shown here is derived from an EMBL/GenBank/DDBJ whole genome shotgun (WGS) entry which is preliminary data.</text>
</comment>
<name>A0A0F9KGD8_9ZZZZ</name>
<organism evidence="1">
    <name type="scientific">marine sediment metagenome</name>
    <dbReference type="NCBI Taxonomy" id="412755"/>
    <lineage>
        <taxon>unclassified sequences</taxon>
        <taxon>metagenomes</taxon>
        <taxon>ecological metagenomes</taxon>
    </lineage>
</organism>
<accession>A0A0F9KGD8</accession>
<gene>
    <name evidence="1" type="ORF">LCGC14_1334040</name>
</gene>
<dbReference type="EMBL" id="LAZR01008093">
    <property type="protein sequence ID" value="KKM81013.1"/>
    <property type="molecule type" value="Genomic_DNA"/>
</dbReference>
<protein>
    <submittedName>
        <fullName evidence="1">Uncharacterized protein</fullName>
    </submittedName>
</protein>
<sequence>MRETTTVILSEMAGRLSEEFNVTIANLTPYDWWKRTKDESISVLLPVPIRFVGRSPIFLWRDVKRWYLMFKGED</sequence>
<reference evidence="1" key="1">
    <citation type="journal article" date="2015" name="Nature">
        <title>Complex archaea that bridge the gap between prokaryotes and eukaryotes.</title>
        <authorList>
            <person name="Spang A."/>
            <person name="Saw J.H."/>
            <person name="Jorgensen S.L."/>
            <person name="Zaremba-Niedzwiedzka K."/>
            <person name="Martijn J."/>
            <person name="Lind A.E."/>
            <person name="van Eijk R."/>
            <person name="Schleper C."/>
            <person name="Guy L."/>
            <person name="Ettema T.J."/>
        </authorList>
    </citation>
    <scope>NUCLEOTIDE SEQUENCE</scope>
</reference>